<dbReference type="VEuPathDB" id="AmoebaDB:NAEGRDRAFT_73392"/>
<dbReference type="AlphaFoldDB" id="D2VWI5"/>
<sequence length="289" mass="33153">MKLLKDKLRKPSNKPFSCKFEFCGPIYKFEELHFGGFMEISYRYKRLIAVSESQVFIFDQKSRELINIFELSDAVAAVVDDECDYIYVVGEREDGFYVKKFDLGLFIQSKKQPEVALIWDTSPKSIKSPFGITLYNGKSKKYLIILDSTSSDLIILNCSNGGELNDFKLSLATTTANSITMRTKNEMVVGAKQIEIYNIDESSGIPSLRFLYSVPNVKGFFYSVTFCPASQYIITDSENDSFSVINRDTLQVVKYYKETELLGDLFGMCYDKINGILYCCCRMGFYYYK</sequence>
<reference evidence="1 2" key="1">
    <citation type="journal article" date="2010" name="Cell">
        <title>The genome of Naegleria gruberi illuminates early eukaryotic versatility.</title>
        <authorList>
            <person name="Fritz-Laylin L.K."/>
            <person name="Prochnik S.E."/>
            <person name="Ginger M.L."/>
            <person name="Dacks J.B."/>
            <person name="Carpenter M.L."/>
            <person name="Field M.C."/>
            <person name="Kuo A."/>
            <person name="Paredez A."/>
            <person name="Chapman J."/>
            <person name="Pham J."/>
            <person name="Shu S."/>
            <person name="Neupane R."/>
            <person name="Cipriano M."/>
            <person name="Mancuso J."/>
            <person name="Tu H."/>
            <person name="Salamov A."/>
            <person name="Lindquist E."/>
            <person name="Shapiro H."/>
            <person name="Lucas S."/>
            <person name="Grigoriev I.V."/>
            <person name="Cande W.Z."/>
            <person name="Fulton C."/>
            <person name="Rokhsar D.S."/>
            <person name="Dawson S.C."/>
        </authorList>
    </citation>
    <scope>NUCLEOTIDE SEQUENCE [LARGE SCALE GENOMIC DNA]</scope>
    <source>
        <strain evidence="1 2">NEG-M</strain>
    </source>
</reference>
<dbReference type="SUPFAM" id="SSF75011">
    <property type="entry name" value="3-carboxy-cis,cis-mucoante lactonizing enzyme"/>
    <property type="match status" value="1"/>
</dbReference>
<keyword evidence="2" id="KW-1185">Reference proteome</keyword>
<name>D2VWI5_NAEGR</name>
<organism evidence="2">
    <name type="scientific">Naegleria gruberi</name>
    <name type="common">Amoeba</name>
    <dbReference type="NCBI Taxonomy" id="5762"/>
    <lineage>
        <taxon>Eukaryota</taxon>
        <taxon>Discoba</taxon>
        <taxon>Heterolobosea</taxon>
        <taxon>Tetramitia</taxon>
        <taxon>Eutetramitia</taxon>
        <taxon>Vahlkampfiidae</taxon>
        <taxon>Naegleria</taxon>
    </lineage>
</organism>
<dbReference type="GeneID" id="8858840"/>
<proteinExistence type="predicted"/>
<accession>D2VWI5</accession>
<evidence type="ECO:0000313" key="1">
    <source>
        <dbReference type="EMBL" id="EFC38846.1"/>
    </source>
</evidence>
<gene>
    <name evidence="1" type="ORF">NAEGRDRAFT_73392</name>
</gene>
<protein>
    <submittedName>
        <fullName evidence="1">Predicted protein</fullName>
    </submittedName>
</protein>
<dbReference type="KEGG" id="ngr:NAEGRDRAFT_73392"/>
<dbReference type="RefSeq" id="XP_002671590.1">
    <property type="nucleotide sequence ID" value="XM_002671544.1"/>
</dbReference>
<evidence type="ECO:0000313" key="2">
    <source>
        <dbReference type="Proteomes" id="UP000006671"/>
    </source>
</evidence>
<dbReference type="Proteomes" id="UP000006671">
    <property type="component" value="Unassembled WGS sequence"/>
</dbReference>
<dbReference type="InParanoid" id="D2VWI5"/>
<dbReference type="EMBL" id="GG738904">
    <property type="protein sequence ID" value="EFC38846.1"/>
    <property type="molecule type" value="Genomic_DNA"/>
</dbReference>